<dbReference type="OrthoDB" id="3466517at2759"/>
<comment type="caution">
    <text evidence="2">The sequence shown here is derived from an EMBL/GenBank/DDBJ whole genome shotgun (WGS) entry which is preliminary data.</text>
</comment>
<evidence type="ECO:0000259" key="1">
    <source>
        <dbReference type="Pfam" id="PF12697"/>
    </source>
</evidence>
<proteinExistence type="predicted"/>
<evidence type="ECO:0000313" key="3">
    <source>
        <dbReference type="Proteomes" id="UP000184267"/>
    </source>
</evidence>
<feature type="domain" description="AB hydrolase-1" evidence="1">
    <location>
        <begin position="25"/>
        <end position="362"/>
    </location>
</feature>
<dbReference type="AlphaFoldDB" id="A0A1M2V6T6"/>
<dbReference type="OMA" id="EPQECDA"/>
<dbReference type="InterPro" id="IPR000073">
    <property type="entry name" value="AB_hydrolase_1"/>
</dbReference>
<dbReference type="Proteomes" id="UP000184267">
    <property type="component" value="Unassembled WGS sequence"/>
</dbReference>
<reference evidence="2 3" key="1">
    <citation type="submission" date="2016-10" db="EMBL/GenBank/DDBJ databases">
        <title>Genome sequence of the basidiomycete white-rot fungus Trametes pubescens.</title>
        <authorList>
            <person name="Makela M.R."/>
            <person name="Granchi Z."/>
            <person name="Peng M."/>
            <person name="De Vries R.P."/>
            <person name="Grigoriev I."/>
            <person name="Riley R."/>
            <person name="Hilden K."/>
        </authorList>
    </citation>
    <scope>NUCLEOTIDE SEQUENCE [LARGE SCALE GENOMIC DNA]</scope>
    <source>
        <strain evidence="2 3">FBCC735</strain>
    </source>
</reference>
<dbReference type="Pfam" id="PF12697">
    <property type="entry name" value="Abhydrolase_6"/>
    <property type="match status" value="1"/>
</dbReference>
<evidence type="ECO:0000313" key="2">
    <source>
        <dbReference type="EMBL" id="OJT03294.1"/>
    </source>
</evidence>
<name>A0A1M2V6T6_TRAPU</name>
<gene>
    <name evidence="2" type="ORF">TRAPUB_6072</name>
</gene>
<dbReference type="EMBL" id="MNAD01001619">
    <property type="protein sequence ID" value="OJT03294.1"/>
    <property type="molecule type" value="Genomic_DNA"/>
</dbReference>
<accession>A0A1M2V6T6</accession>
<dbReference type="Gene3D" id="3.40.50.1820">
    <property type="entry name" value="alpha/beta hydrolase"/>
    <property type="match status" value="1"/>
</dbReference>
<keyword evidence="3" id="KW-1185">Reference proteome</keyword>
<sequence>MATAGGLYVHSDSGALAGRDDYTTLIIVHGYVWHAGRRIMSCYWSTFVKLQPLAATYGVRIIALNRREYPGSVPYTAEERALLPPVPDKPLTDPEHIRSSQQMLETFMRDRAHELYQSVQGLVVERNLPPARAESQTSGIVLIGWSLGATWMTALLAHIAEFPVGAVNLRDYVRRVVLFDPPSFLLGYPYPARNRWNPLFDTSLTYEERGQVFTNWITSYFAHGDTLDTFERRHALKTPPSTIAAMSKEDFEATVHVQPGVPGGSDWTLMHGCHALGVYGTLRKGALFLPQDGEKKTSGEEWRDVEVRYVWGDRSVWDVPYAALLLRQEVADGVRDGKSMRKFTSLCVKGTNHFSQWDDPGRALQAFLAEPQECDA</sequence>
<dbReference type="SUPFAM" id="SSF53474">
    <property type="entry name" value="alpha/beta-Hydrolases"/>
    <property type="match status" value="1"/>
</dbReference>
<protein>
    <recommendedName>
        <fullName evidence="1">AB hydrolase-1 domain-containing protein</fullName>
    </recommendedName>
</protein>
<dbReference type="InterPro" id="IPR029058">
    <property type="entry name" value="AB_hydrolase_fold"/>
</dbReference>
<organism evidence="2 3">
    <name type="scientific">Trametes pubescens</name>
    <name type="common">White-rot fungus</name>
    <dbReference type="NCBI Taxonomy" id="154538"/>
    <lineage>
        <taxon>Eukaryota</taxon>
        <taxon>Fungi</taxon>
        <taxon>Dikarya</taxon>
        <taxon>Basidiomycota</taxon>
        <taxon>Agaricomycotina</taxon>
        <taxon>Agaricomycetes</taxon>
        <taxon>Polyporales</taxon>
        <taxon>Polyporaceae</taxon>
        <taxon>Trametes</taxon>
    </lineage>
</organism>